<evidence type="ECO:0000256" key="1">
    <source>
        <dbReference type="SAM" id="SignalP"/>
    </source>
</evidence>
<comment type="caution">
    <text evidence="2">The sequence shown here is derived from an EMBL/GenBank/DDBJ whole genome shotgun (WGS) entry which is preliminary data.</text>
</comment>
<dbReference type="PROSITE" id="PS51257">
    <property type="entry name" value="PROKAR_LIPOPROTEIN"/>
    <property type="match status" value="1"/>
</dbReference>
<sequence length="575" mass="63045">MNKIKILSAFLCALLMGFTSCANDTEESTNDYQPNVSAARELTVGMADNATNSKSKSTTSRSVVNPTLGNMWQYGDAFLAYNLTDGGEHSMLTAENAGIQTKIRGKVTCKQGDDIAMFFPYMNASTVTEVRGDKSKLSLELSGQTGDLTETVDNYNTITNYDFSWGKIENVKAVGSKASGNVQMQKRYAVLHLKFECEGQQVKNITSVKLTNIAGKAVMNLQTGELENTTDKAGFTVTPKTAVDELNVIVLAQSNFNPTFSVETNSGKTYGVKITHNPQIINGGYYDLNVLVDDTTPWIDIHGIKWGRYNLQYDPSVTEEGWESGYSLTKNPWDYFYTEPSGLAGQGLTMSTDFENAKFDHFRWGDIAAAHNYGYSGREKFYTGTGNIQAQNISNNQYGDLPYYVSKGKWKLPTKADFDDLMAHSGQYLGYYYDGLNTVYGVLFDPTVAETLKGKVLDKDDNVLKTSNANALAVSVGMPNTSGNKLKQFTISDMKRGIFFPFAGTYTDYSVGNPVLNKPGSAGSYWAANGTNAGQAQAFTGQYLNIGQFFPCTTVGASDKNPKGNMYSIRPIYAK</sequence>
<name>A0A930HZA7_9BACT</name>
<evidence type="ECO:0000313" key="2">
    <source>
        <dbReference type="EMBL" id="MBF1415721.1"/>
    </source>
</evidence>
<dbReference type="AlphaFoldDB" id="A0A930HZA7"/>
<proteinExistence type="predicted"/>
<dbReference type="Gene3D" id="2.60.40.2630">
    <property type="match status" value="1"/>
</dbReference>
<accession>A0A930HZA7</accession>
<dbReference type="Pfam" id="PF13149">
    <property type="entry name" value="Mfa_like_1"/>
    <property type="match status" value="1"/>
</dbReference>
<protein>
    <submittedName>
        <fullName evidence="2">Fimbrillin family protein</fullName>
    </submittedName>
</protein>
<feature type="signal peptide" evidence="1">
    <location>
        <begin position="1"/>
        <end position="22"/>
    </location>
</feature>
<dbReference type="Proteomes" id="UP000757461">
    <property type="component" value="Unassembled WGS sequence"/>
</dbReference>
<keyword evidence="1" id="KW-0732">Signal</keyword>
<feature type="chain" id="PRO_5037510013" evidence="1">
    <location>
        <begin position="23"/>
        <end position="575"/>
    </location>
</feature>
<evidence type="ECO:0000313" key="3">
    <source>
        <dbReference type="Proteomes" id="UP000757461"/>
    </source>
</evidence>
<reference evidence="2" key="1">
    <citation type="submission" date="2020-04" db="EMBL/GenBank/DDBJ databases">
        <title>Deep metagenomics examines the oral microbiome during advanced dental caries in children, revealing novel taxa and co-occurrences with host molecules.</title>
        <authorList>
            <person name="Baker J.L."/>
            <person name="Morton J.T."/>
            <person name="Dinis M."/>
            <person name="Alvarez R."/>
            <person name="Tran N.C."/>
            <person name="Knight R."/>
            <person name="Edlund A."/>
        </authorList>
    </citation>
    <scope>NUCLEOTIDE SEQUENCE</scope>
    <source>
        <strain evidence="2">JCVI_25_bin.9</strain>
    </source>
</reference>
<dbReference type="EMBL" id="JABZSQ010000204">
    <property type="protein sequence ID" value="MBF1415721.1"/>
    <property type="molecule type" value="Genomic_DNA"/>
</dbReference>
<gene>
    <name evidence="2" type="ORF">HXN33_09100</name>
</gene>
<organism evidence="2 3">
    <name type="scientific">Prevotella histicola</name>
    <dbReference type="NCBI Taxonomy" id="470565"/>
    <lineage>
        <taxon>Bacteria</taxon>
        <taxon>Pseudomonadati</taxon>
        <taxon>Bacteroidota</taxon>
        <taxon>Bacteroidia</taxon>
        <taxon>Bacteroidales</taxon>
        <taxon>Prevotellaceae</taxon>
        <taxon>Prevotella</taxon>
    </lineage>
</organism>
<dbReference type="InterPro" id="IPR025049">
    <property type="entry name" value="Mfa-like_1"/>
</dbReference>